<evidence type="ECO:0000313" key="2">
    <source>
        <dbReference type="EMBL" id="KAF2218361.1"/>
    </source>
</evidence>
<organism evidence="2 3">
    <name type="scientific">Elsinoe ampelina</name>
    <dbReference type="NCBI Taxonomy" id="302913"/>
    <lineage>
        <taxon>Eukaryota</taxon>
        <taxon>Fungi</taxon>
        <taxon>Dikarya</taxon>
        <taxon>Ascomycota</taxon>
        <taxon>Pezizomycotina</taxon>
        <taxon>Dothideomycetes</taxon>
        <taxon>Dothideomycetidae</taxon>
        <taxon>Myriangiales</taxon>
        <taxon>Elsinoaceae</taxon>
        <taxon>Elsinoe</taxon>
    </lineage>
</organism>
<feature type="compositionally biased region" description="Polar residues" evidence="1">
    <location>
        <begin position="131"/>
        <end position="141"/>
    </location>
</feature>
<gene>
    <name evidence="2" type="ORF">BDZ85DRAFT_270516</name>
</gene>
<evidence type="ECO:0000313" key="3">
    <source>
        <dbReference type="Proteomes" id="UP000799538"/>
    </source>
</evidence>
<dbReference type="Proteomes" id="UP000799538">
    <property type="component" value="Unassembled WGS sequence"/>
</dbReference>
<feature type="region of interest" description="Disordered" evidence="1">
    <location>
        <begin position="69"/>
        <end position="107"/>
    </location>
</feature>
<protein>
    <submittedName>
        <fullName evidence="2">Uncharacterized protein</fullName>
    </submittedName>
</protein>
<dbReference type="AlphaFoldDB" id="A0A6A6FY54"/>
<sequence length="232" mass="25456">MNSHGSTSMAICGSIACIDTTRPTQTRRQRHRHSALACSLLSQQSCLYMLPSSSIDSRLSLRSLPVSRTSVPTRHPASHLSVHLQKISQPNQQTLPSRRPNKNTQSPRCRILLARQTLFQSAQRHPPNSPPRTTMNPSRSPMTKTVKTMMTMMRSKQWRCISQTRLIRLTSISMTRKPGSSLVLSGLLNTSTGTAPAQYHVSFAASCDPAPICPRTTANSTSSTCATSLIST</sequence>
<evidence type="ECO:0000256" key="1">
    <source>
        <dbReference type="SAM" id="MobiDB-lite"/>
    </source>
</evidence>
<feature type="region of interest" description="Disordered" evidence="1">
    <location>
        <begin position="120"/>
        <end position="142"/>
    </location>
</feature>
<feature type="compositionally biased region" description="Polar residues" evidence="1">
    <location>
        <begin position="86"/>
        <end position="107"/>
    </location>
</feature>
<name>A0A6A6FY54_9PEZI</name>
<proteinExistence type="predicted"/>
<keyword evidence="3" id="KW-1185">Reference proteome</keyword>
<reference evidence="3" key="1">
    <citation type="journal article" date="2020" name="Stud. Mycol.">
        <title>101 Dothideomycetes genomes: A test case for predicting lifestyles and emergence of pathogens.</title>
        <authorList>
            <person name="Haridas S."/>
            <person name="Albert R."/>
            <person name="Binder M."/>
            <person name="Bloem J."/>
            <person name="LaButti K."/>
            <person name="Salamov A."/>
            <person name="Andreopoulos B."/>
            <person name="Baker S."/>
            <person name="Barry K."/>
            <person name="Bills G."/>
            <person name="Bluhm B."/>
            <person name="Cannon C."/>
            <person name="Castanera R."/>
            <person name="Culley D."/>
            <person name="Daum C."/>
            <person name="Ezra D."/>
            <person name="Gonzalez J."/>
            <person name="Henrissat B."/>
            <person name="Kuo A."/>
            <person name="Liang C."/>
            <person name="Lipzen A."/>
            <person name="Lutzoni F."/>
            <person name="Magnuson J."/>
            <person name="Mondo S."/>
            <person name="Nolan M."/>
            <person name="Ohm R."/>
            <person name="Pangilinan J."/>
            <person name="Park H.-J."/>
            <person name="Ramirez L."/>
            <person name="Alfaro M."/>
            <person name="Sun H."/>
            <person name="Tritt A."/>
            <person name="Yoshinaga Y."/>
            <person name="Zwiers L.-H."/>
            <person name="Turgeon B."/>
            <person name="Goodwin S."/>
            <person name="Spatafora J."/>
            <person name="Crous P."/>
            <person name="Grigoriev I."/>
        </authorList>
    </citation>
    <scope>NUCLEOTIDE SEQUENCE [LARGE SCALE GENOMIC DNA]</scope>
    <source>
        <strain evidence="3">CECT 20119</strain>
    </source>
</reference>
<dbReference type="EMBL" id="ML992551">
    <property type="protein sequence ID" value="KAF2218361.1"/>
    <property type="molecule type" value="Genomic_DNA"/>
</dbReference>
<accession>A0A6A6FY54</accession>